<accession>A0AAE6M234</accession>
<dbReference type="RefSeq" id="WP_014973569.1">
    <property type="nucleotide sequence ID" value="NZ_CP042374.1"/>
</dbReference>
<protein>
    <submittedName>
        <fullName evidence="2">GNAT family N-acetyltransferase</fullName>
    </submittedName>
</protein>
<organism evidence="2 3">
    <name type="scientific">Leuconostoc carnosum</name>
    <dbReference type="NCBI Taxonomy" id="1252"/>
    <lineage>
        <taxon>Bacteria</taxon>
        <taxon>Bacillati</taxon>
        <taxon>Bacillota</taxon>
        <taxon>Bacilli</taxon>
        <taxon>Lactobacillales</taxon>
        <taxon>Lactobacillaceae</taxon>
        <taxon>Leuconostoc</taxon>
    </lineage>
</organism>
<dbReference type="Pfam" id="PF13673">
    <property type="entry name" value="Acetyltransf_10"/>
    <property type="match status" value="1"/>
</dbReference>
<dbReference type="Gene3D" id="3.40.630.30">
    <property type="match status" value="1"/>
</dbReference>
<reference evidence="2 3" key="1">
    <citation type="submission" date="2019-06" db="EMBL/GenBank/DDBJ databases">
        <title>Genome analyses of bacteria isolated from kimchi.</title>
        <authorList>
            <person name="Lee S."/>
            <person name="Ahn S."/>
            <person name="Roh S."/>
        </authorList>
    </citation>
    <scope>NUCLEOTIDE SEQUENCE [LARGE SCALE GENOMIC DNA]</scope>
    <source>
        <strain evidence="2 3">CBA3620</strain>
    </source>
</reference>
<evidence type="ECO:0000313" key="3">
    <source>
        <dbReference type="Proteomes" id="UP000321332"/>
    </source>
</evidence>
<dbReference type="CDD" id="cd04301">
    <property type="entry name" value="NAT_SF"/>
    <property type="match status" value="1"/>
</dbReference>
<dbReference type="SUPFAM" id="SSF55729">
    <property type="entry name" value="Acyl-CoA N-acyltransferases (Nat)"/>
    <property type="match status" value="1"/>
</dbReference>
<dbReference type="PROSITE" id="PS51186">
    <property type="entry name" value="GNAT"/>
    <property type="match status" value="1"/>
</dbReference>
<dbReference type="GO" id="GO:0016747">
    <property type="term" value="F:acyltransferase activity, transferring groups other than amino-acyl groups"/>
    <property type="evidence" value="ECO:0007669"/>
    <property type="project" value="InterPro"/>
</dbReference>
<dbReference type="InterPro" id="IPR016181">
    <property type="entry name" value="Acyl_CoA_acyltransferase"/>
</dbReference>
<dbReference type="Proteomes" id="UP000321332">
    <property type="component" value="Chromosome"/>
</dbReference>
<feature type="domain" description="N-acetyltransferase" evidence="1">
    <location>
        <begin position="1"/>
        <end position="146"/>
    </location>
</feature>
<dbReference type="InterPro" id="IPR000182">
    <property type="entry name" value="GNAT_dom"/>
</dbReference>
<dbReference type="OMA" id="PHVEMRK"/>
<proteinExistence type="predicted"/>
<evidence type="ECO:0000313" key="2">
    <source>
        <dbReference type="EMBL" id="QEA33485.1"/>
    </source>
</evidence>
<sequence>MTIKIIHQVGLGKVHDDALKIRQAVFVAEQGVSLVDEIDTPSNEESARHFVAYVDGTLAATARALEEKSGVWHIQRVATLYPLRGKGFGANLIAFIENTATNYDIHTLYLGAQIQAKGFYERLGFSAYGDEFLDAGIWHVHMKKSC</sequence>
<gene>
    <name evidence="2" type="ORF">FGL89_04710</name>
</gene>
<dbReference type="AlphaFoldDB" id="A0AAE6M234"/>
<dbReference type="EMBL" id="CP042374">
    <property type="protein sequence ID" value="QEA33485.1"/>
    <property type="molecule type" value="Genomic_DNA"/>
</dbReference>
<name>A0AAE6M234_LEUCA</name>
<evidence type="ECO:0000259" key="1">
    <source>
        <dbReference type="PROSITE" id="PS51186"/>
    </source>
</evidence>
<dbReference type="GeneID" id="61187038"/>